<sequence>MAGYKGTVAIAPPTPQYQLLEENLADPVNAEASFIAAQQHSRIAAVAAGFPSFNYSGMTPLAYDRWMNVLVPFSGCNPTASQVFADVSPDQLVQPGWNTHPAVQRYANMSQNGRRLFEGPLLVLGGDADQIVFVSQLSSAVNDTCNMLEQGGWEESLESVTYQDMDHFPVVQASSAKWLPWVKDRLSDNVVLGPGCVQSVVKGTRTDVTWRRRPRTSWWNGRAHRTGGSCHSKESRVLYVHGEDPGGTTVLAFLGNA</sequence>
<evidence type="ECO:0000313" key="2">
    <source>
        <dbReference type="Proteomes" id="UP000030678"/>
    </source>
</evidence>
<dbReference type="InterPro" id="IPR029058">
    <property type="entry name" value="AB_hydrolase_fold"/>
</dbReference>
<name>V9DGV8_9EURO</name>
<dbReference type="GO" id="GO:0004806">
    <property type="term" value="F:triacylglycerol lipase activity"/>
    <property type="evidence" value="ECO:0007669"/>
    <property type="project" value="InterPro"/>
</dbReference>
<gene>
    <name evidence="1" type="ORF">G647_02867</name>
</gene>
<protein>
    <submittedName>
        <fullName evidence="1">Uncharacterized protein</fullName>
    </submittedName>
</protein>
<dbReference type="Proteomes" id="UP000030678">
    <property type="component" value="Unassembled WGS sequence"/>
</dbReference>
<dbReference type="RefSeq" id="XP_008725435.1">
    <property type="nucleotide sequence ID" value="XM_008727213.1"/>
</dbReference>
<reference evidence="1 2" key="1">
    <citation type="submission" date="2013-03" db="EMBL/GenBank/DDBJ databases">
        <title>The Genome Sequence of Cladophialophora carrionii CBS 160.54.</title>
        <authorList>
            <consortium name="The Broad Institute Genomics Platform"/>
            <person name="Cuomo C."/>
            <person name="de Hoog S."/>
            <person name="Gorbushina A."/>
            <person name="Walker B."/>
            <person name="Young S.K."/>
            <person name="Zeng Q."/>
            <person name="Gargeya S."/>
            <person name="Fitzgerald M."/>
            <person name="Haas B."/>
            <person name="Abouelleil A."/>
            <person name="Allen A.W."/>
            <person name="Alvarado L."/>
            <person name="Arachchi H.M."/>
            <person name="Berlin A.M."/>
            <person name="Chapman S.B."/>
            <person name="Gainer-Dewar J."/>
            <person name="Goldberg J."/>
            <person name="Griggs A."/>
            <person name="Gujja S."/>
            <person name="Hansen M."/>
            <person name="Howarth C."/>
            <person name="Imamovic A."/>
            <person name="Ireland A."/>
            <person name="Larimer J."/>
            <person name="McCowan C."/>
            <person name="Murphy C."/>
            <person name="Pearson M."/>
            <person name="Poon T.W."/>
            <person name="Priest M."/>
            <person name="Roberts A."/>
            <person name="Saif S."/>
            <person name="Shea T."/>
            <person name="Sisk P."/>
            <person name="Sykes S."/>
            <person name="Wortman J."/>
            <person name="Nusbaum C."/>
            <person name="Birren B."/>
        </authorList>
    </citation>
    <scope>NUCLEOTIDE SEQUENCE [LARGE SCALE GENOMIC DNA]</scope>
    <source>
        <strain evidence="1 2">CBS 160.54</strain>
    </source>
</reference>
<evidence type="ECO:0000313" key="1">
    <source>
        <dbReference type="EMBL" id="ETI26090.1"/>
    </source>
</evidence>
<dbReference type="PANTHER" id="PTHR34853">
    <property type="match status" value="1"/>
</dbReference>
<organism evidence="1 2">
    <name type="scientific">Cladophialophora carrionii CBS 160.54</name>
    <dbReference type="NCBI Taxonomy" id="1279043"/>
    <lineage>
        <taxon>Eukaryota</taxon>
        <taxon>Fungi</taxon>
        <taxon>Dikarya</taxon>
        <taxon>Ascomycota</taxon>
        <taxon>Pezizomycotina</taxon>
        <taxon>Eurotiomycetes</taxon>
        <taxon>Chaetothyriomycetidae</taxon>
        <taxon>Chaetothyriales</taxon>
        <taxon>Herpotrichiellaceae</taxon>
        <taxon>Cladophialophora</taxon>
    </lineage>
</organism>
<dbReference type="EMBL" id="KB822703">
    <property type="protein sequence ID" value="ETI26090.1"/>
    <property type="molecule type" value="Genomic_DNA"/>
</dbReference>
<dbReference type="GeneID" id="19981360"/>
<dbReference type="VEuPathDB" id="FungiDB:G647_02867"/>
<dbReference type="InterPro" id="IPR005152">
    <property type="entry name" value="Lipase_secreted"/>
</dbReference>
<dbReference type="GO" id="GO:0016042">
    <property type="term" value="P:lipid catabolic process"/>
    <property type="evidence" value="ECO:0007669"/>
    <property type="project" value="InterPro"/>
</dbReference>
<dbReference type="Gene3D" id="3.40.50.1820">
    <property type="entry name" value="alpha/beta hydrolase"/>
    <property type="match status" value="1"/>
</dbReference>
<dbReference type="AlphaFoldDB" id="V9DGV8"/>
<proteinExistence type="predicted"/>
<dbReference type="PANTHER" id="PTHR34853:SF1">
    <property type="entry name" value="LIPASE 5"/>
    <property type="match status" value="1"/>
</dbReference>
<dbReference type="HOGENOM" id="CLU_1081837_0_0_1"/>
<dbReference type="SUPFAM" id="SSF53474">
    <property type="entry name" value="alpha/beta-Hydrolases"/>
    <property type="match status" value="1"/>
</dbReference>
<accession>V9DGV8</accession>